<reference evidence="8 9" key="1">
    <citation type="journal article" date="2024" name="Nat. Commun.">
        <title>Phylogenomics reveals the evolutionary origins of lichenization in chlorophyte algae.</title>
        <authorList>
            <person name="Puginier C."/>
            <person name="Libourel C."/>
            <person name="Otte J."/>
            <person name="Skaloud P."/>
            <person name="Haon M."/>
            <person name="Grisel S."/>
            <person name="Petersen M."/>
            <person name="Berrin J.G."/>
            <person name="Delaux P.M."/>
            <person name="Dal Grande F."/>
            <person name="Keller J."/>
        </authorList>
    </citation>
    <scope>NUCLEOTIDE SEQUENCE [LARGE SCALE GENOMIC DNA]</scope>
    <source>
        <strain evidence="8 9">SAG 2043</strain>
    </source>
</reference>
<evidence type="ECO:0000256" key="4">
    <source>
        <dbReference type="ARBA" id="ARBA00022989"/>
    </source>
</evidence>
<organism evidence="8 9">
    <name type="scientific">[Myrmecia] bisecta</name>
    <dbReference type="NCBI Taxonomy" id="41462"/>
    <lineage>
        <taxon>Eukaryota</taxon>
        <taxon>Viridiplantae</taxon>
        <taxon>Chlorophyta</taxon>
        <taxon>core chlorophytes</taxon>
        <taxon>Trebouxiophyceae</taxon>
        <taxon>Trebouxiales</taxon>
        <taxon>Trebouxiaceae</taxon>
        <taxon>Myrmecia</taxon>
    </lineage>
</organism>
<dbReference type="GO" id="GO:0046873">
    <property type="term" value="F:metal ion transmembrane transporter activity"/>
    <property type="evidence" value="ECO:0007669"/>
    <property type="project" value="InterPro"/>
</dbReference>
<gene>
    <name evidence="8" type="ORF">WJX72_003345</name>
</gene>
<evidence type="ECO:0000256" key="6">
    <source>
        <dbReference type="ARBA" id="ARBA00023136"/>
    </source>
</evidence>
<feature type="transmembrane region" description="Helical" evidence="7">
    <location>
        <begin position="244"/>
        <end position="264"/>
    </location>
</feature>
<evidence type="ECO:0000313" key="9">
    <source>
        <dbReference type="Proteomes" id="UP001489004"/>
    </source>
</evidence>
<feature type="transmembrane region" description="Helical" evidence="7">
    <location>
        <begin position="88"/>
        <end position="108"/>
    </location>
</feature>
<feature type="transmembrane region" description="Helical" evidence="7">
    <location>
        <begin position="305"/>
        <end position="328"/>
    </location>
</feature>
<feature type="transmembrane region" description="Helical" evidence="7">
    <location>
        <begin position="340"/>
        <end position="359"/>
    </location>
</feature>
<feature type="transmembrane region" description="Helical" evidence="7">
    <location>
        <begin position="210"/>
        <end position="232"/>
    </location>
</feature>
<dbReference type="InterPro" id="IPR003689">
    <property type="entry name" value="ZIP"/>
</dbReference>
<evidence type="ECO:0000256" key="2">
    <source>
        <dbReference type="ARBA" id="ARBA00004394"/>
    </source>
</evidence>
<keyword evidence="4 7" id="KW-1133">Transmembrane helix</keyword>
<keyword evidence="5" id="KW-0333">Golgi apparatus</keyword>
<dbReference type="Proteomes" id="UP001489004">
    <property type="component" value="Unassembled WGS sequence"/>
</dbReference>
<feature type="transmembrane region" description="Helical" evidence="7">
    <location>
        <begin position="60"/>
        <end position="81"/>
    </location>
</feature>
<evidence type="ECO:0000256" key="3">
    <source>
        <dbReference type="ARBA" id="ARBA00022692"/>
    </source>
</evidence>
<dbReference type="Pfam" id="PF02535">
    <property type="entry name" value="Zip"/>
    <property type="match status" value="1"/>
</dbReference>
<accession>A0AAW1PFA7</accession>
<feature type="transmembrane region" description="Helical" evidence="7">
    <location>
        <begin position="276"/>
        <end position="299"/>
    </location>
</feature>
<keyword evidence="9" id="KW-1185">Reference proteome</keyword>
<dbReference type="PANTHER" id="PTHR16133">
    <property type="entry name" value="SOLUTE CARRIER FAMILY 39 ZINC TRANSPORTER , MEMBER 9-RELATED"/>
    <property type="match status" value="1"/>
</dbReference>
<dbReference type="EMBL" id="JALJOR010000013">
    <property type="protein sequence ID" value="KAK9806802.1"/>
    <property type="molecule type" value="Genomic_DNA"/>
</dbReference>
<keyword evidence="6 7" id="KW-0472">Membrane</keyword>
<comment type="caution">
    <text evidence="8">The sequence shown here is derived from an EMBL/GenBank/DDBJ whole genome shotgun (WGS) entry which is preliminary data.</text>
</comment>
<evidence type="ECO:0000256" key="1">
    <source>
        <dbReference type="ARBA" id="ARBA00004127"/>
    </source>
</evidence>
<proteinExistence type="predicted"/>
<dbReference type="GO" id="GO:0000139">
    <property type="term" value="C:Golgi membrane"/>
    <property type="evidence" value="ECO:0007669"/>
    <property type="project" value="UniProtKB-SubCell"/>
</dbReference>
<dbReference type="AlphaFoldDB" id="A0AAW1PFA7"/>
<evidence type="ECO:0000256" key="5">
    <source>
        <dbReference type="ARBA" id="ARBA00023034"/>
    </source>
</evidence>
<feature type="transmembrane region" description="Helical" evidence="7">
    <location>
        <begin position="128"/>
        <end position="147"/>
    </location>
</feature>
<name>A0AAW1PFA7_9CHLO</name>
<protein>
    <submittedName>
        <fullName evidence="8">Uncharacterized protein</fullName>
    </submittedName>
</protein>
<dbReference type="PANTHER" id="PTHR16133:SF0">
    <property type="entry name" value="ZINC_IRON REGULATED TRANSPORTER-RELATED PROTEIN 102B, ISOFORM E"/>
    <property type="match status" value="1"/>
</dbReference>
<dbReference type="GO" id="GO:0006829">
    <property type="term" value="P:zinc ion transport"/>
    <property type="evidence" value="ECO:0007669"/>
    <property type="project" value="InterPro"/>
</dbReference>
<evidence type="ECO:0000256" key="7">
    <source>
        <dbReference type="SAM" id="Phobius"/>
    </source>
</evidence>
<evidence type="ECO:0000313" key="8">
    <source>
        <dbReference type="EMBL" id="KAK9806802.1"/>
    </source>
</evidence>
<comment type="subcellular location">
    <subcellularLocation>
        <location evidence="1">Endomembrane system</location>
        <topology evidence="1">Multi-pass membrane protein</topology>
    </subcellularLocation>
    <subcellularLocation>
        <location evidence="2">Golgi apparatus membrane</location>
    </subcellularLocation>
</comment>
<sequence length="363" mass="37940">MVKAKLNLRRLRPRPAGRWWCKPRTPSQRHRTRAASFQAGAVPVPPLPSPAMAFGNVTQLATTCALMFFGALGAGMLPLFLSITEGKLQAMTALGAGLLMGAALTVVIPEGFEAFHHAQQAAGHAHALPEGAVGAALIAGFLAMLLLDQFQRMAGGHHHHHHHHADQLDHRSDDELVVEGLATAEHKAAAKGSAVGAQVKAPAGKGVGDVAFRALLGLIVHSASDGFAIGAASVSHNVKLETMIAIAMVLHKAPMAFGLATFLMSARWPWAKAQKALVVFAATPPVFAVLTYLCLSAVPSLSSPAATALCMLFSGGTFLYAACIHILPEVMGHHGQLTKGQLLAVVVGCIIPLLTASLAPHEH</sequence>
<keyword evidence="3 7" id="KW-0812">Transmembrane</keyword>
<dbReference type="InterPro" id="IPR045891">
    <property type="entry name" value="ZIP9"/>
</dbReference>